<keyword evidence="5" id="KW-0325">Glycoprotein</keyword>
<feature type="domain" description="EGF-like" evidence="7">
    <location>
        <begin position="10"/>
        <end position="47"/>
    </location>
</feature>
<dbReference type="PROSITE" id="PS01186">
    <property type="entry name" value="EGF_2"/>
    <property type="match status" value="1"/>
</dbReference>
<dbReference type="SMART" id="SM00181">
    <property type="entry name" value="EGF"/>
    <property type="match status" value="2"/>
</dbReference>
<dbReference type="Pfam" id="PF00008">
    <property type="entry name" value="EGF"/>
    <property type="match status" value="2"/>
</dbReference>
<evidence type="ECO:0000256" key="6">
    <source>
        <dbReference type="PROSITE-ProRule" id="PRU00076"/>
    </source>
</evidence>
<evidence type="ECO:0000256" key="3">
    <source>
        <dbReference type="ARBA" id="ARBA00022737"/>
    </source>
</evidence>
<keyword evidence="1 6" id="KW-0245">EGF-like domain</keyword>
<dbReference type="InterPro" id="IPR001881">
    <property type="entry name" value="EGF-like_Ca-bd_dom"/>
</dbReference>
<feature type="disulfide bond" evidence="6">
    <location>
        <begin position="37"/>
        <end position="46"/>
    </location>
</feature>
<evidence type="ECO:0000256" key="1">
    <source>
        <dbReference type="ARBA" id="ARBA00022536"/>
    </source>
</evidence>
<evidence type="ECO:0000256" key="2">
    <source>
        <dbReference type="ARBA" id="ARBA00022729"/>
    </source>
</evidence>
<gene>
    <name evidence="8" type="ORF">TELCIR_05287</name>
</gene>
<dbReference type="PANTHER" id="PTHR12916:SF4">
    <property type="entry name" value="UNINFLATABLE, ISOFORM C"/>
    <property type="match status" value="1"/>
</dbReference>
<evidence type="ECO:0000256" key="5">
    <source>
        <dbReference type="ARBA" id="ARBA00023180"/>
    </source>
</evidence>
<evidence type="ECO:0000313" key="9">
    <source>
        <dbReference type="Proteomes" id="UP000230423"/>
    </source>
</evidence>
<evidence type="ECO:0000259" key="7">
    <source>
        <dbReference type="PROSITE" id="PS50026"/>
    </source>
</evidence>
<organism evidence="8 9">
    <name type="scientific">Teladorsagia circumcincta</name>
    <name type="common">Brown stomach worm</name>
    <name type="synonym">Ostertagia circumcincta</name>
    <dbReference type="NCBI Taxonomy" id="45464"/>
    <lineage>
        <taxon>Eukaryota</taxon>
        <taxon>Metazoa</taxon>
        <taxon>Ecdysozoa</taxon>
        <taxon>Nematoda</taxon>
        <taxon>Chromadorea</taxon>
        <taxon>Rhabditida</taxon>
        <taxon>Rhabditina</taxon>
        <taxon>Rhabditomorpha</taxon>
        <taxon>Strongyloidea</taxon>
        <taxon>Trichostrongylidae</taxon>
        <taxon>Teladorsagia</taxon>
    </lineage>
</organism>
<dbReference type="PANTHER" id="PTHR12916">
    <property type="entry name" value="CYTOCHROME C OXIDASE POLYPEPTIDE VIC-2"/>
    <property type="match status" value="1"/>
</dbReference>
<proteinExistence type="predicted"/>
<dbReference type="InterPro" id="IPR000742">
    <property type="entry name" value="EGF"/>
</dbReference>
<reference evidence="8 9" key="1">
    <citation type="submission" date="2015-09" db="EMBL/GenBank/DDBJ databases">
        <title>Draft genome of the parasitic nematode Teladorsagia circumcincta isolate WARC Sus (inbred).</title>
        <authorList>
            <person name="Mitreva M."/>
        </authorList>
    </citation>
    <scope>NUCLEOTIDE SEQUENCE [LARGE SCALE GENOMIC DNA]</scope>
    <source>
        <strain evidence="8 9">S</strain>
    </source>
</reference>
<keyword evidence="9" id="KW-1185">Reference proteome</keyword>
<dbReference type="FunFam" id="2.10.25.10:FF:000012">
    <property type="entry name" value="Delta-like protein"/>
    <property type="match status" value="2"/>
</dbReference>
<dbReference type="PROSITE" id="PS50026">
    <property type="entry name" value="EGF_3"/>
    <property type="match status" value="2"/>
</dbReference>
<keyword evidence="2" id="KW-0732">Signal</keyword>
<feature type="disulfide bond" evidence="6">
    <location>
        <begin position="75"/>
        <end position="84"/>
    </location>
</feature>
<dbReference type="Gene3D" id="2.10.25.10">
    <property type="entry name" value="Laminin"/>
    <property type="match status" value="2"/>
</dbReference>
<dbReference type="GO" id="GO:0045597">
    <property type="term" value="P:positive regulation of cell differentiation"/>
    <property type="evidence" value="ECO:0007669"/>
    <property type="project" value="UniProtKB-ARBA"/>
</dbReference>
<evidence type="ECO:0000256" key="4">
    <source>
        <dbReference type="ARBA" id="ARBA00023157"/>
    </source>
</evidence>
<accession>A0A2G9UR90</accession>
<dbReference type="GO" id="GO:0005509">
    <property type="term" value="F:calcium ion binding"/>
    <property type="evidence" value="ECO:0007669"/>
    <property type="project" value="InterPro"/>
</dbReference>
<dbReference type="CDD" id="cd00054">
    <property type="entry name" value="EGF_CA"/>
    <property type="match status" value="2"/>
</dbReference>
<comment type="caution">
    <text evidence="6">Lacks conserved residue(s) required for the propagation of feature annotation.</text>
</comment>
<keyword evidence="3" id="KW-0677">Repeat</keyword>
<dbReference type="SMART" id="SM00179">
    <property type="entry name" value="EGF_CA"/>
    <property type="match status" value="2"/>
</dbReference>
<dbReference type="EMBL" id="KZ345601">
    <property type="protein sequence ID" value="PIO72768.1"/>
    <property type="molecule type" value="Genomic_DNA"/>
</dbReference>
<dbReference type="PROSITE" id="PS00022">
    <property type="entry name" value="EGF_1"/>
    <property type="match status" value="2"/>
</dbReference>
<dbReference type="AlphaFoldDB" id="A0A2G9UR90"/>
<dbReference type="SUPFAM" id="SSF57196">
    <property type="entry name" value="EGF/Laminin"/>
    <property type="match status" value="2"/>
</dbReference>
<feature type="domain" description="EGF-like" evidence="7">
    <location>
        <begin position="49"/>
        <end position="85"/>
    </location>
</feature>
<sequence>MRCGEYCKEEVTYCQFEPCFNNGTCVEKFADGYSCECREEFTGANCETKVDLCAGWPCENGGSCVVQDHRAICHCLPGFTGEHCQTDISVGQLLLIDSK</sequence>
<dbReference type="OrthoDB" id="5874824at2759"/>
<dbReference type="Proteomes" id="UP000230423">
    <property type="component" value="Unassembled WGS sequence"/>
</dbReference>
<evidence type="ECO:0000313" key="8">
    <source>
        <dbReference type="EMBL" id="PIO72768.1"/>
    </source>
</evidence>
<name>A0A2G9UR90_TELCI</name>
<protein>
    <submittedName>
        <fullName evidence="8">EGF-like domain protein</fullName>
    </submittedName>
</protein>
<keyword evidence="4 6" id="KW-1015">Disulfide bond</keyword>